<feature type="region of interest" description="Disordered" evidence="1">
    <location>
        <begin position="287"/>
        <end position="330"/>
    </location>
</feature>
<evidence type="ECO:0000256" key="1">
    <source>
        <dbReference type="SAM" id="MobiDB-lite"/>
    </source>
</evidence>
<evidence type="ECO:0000313" key="2">
    <source>
        <dbReference type="EMBL" id="PRW59118.1"/>
    </source>
</evidence>
<proteinExistence type="predicted"/>
<feature type="compositionally biased region" description="Basic residues" evidence="1">
    <location>
        <begin position="303"/>
        <end position="314"/>
    </location>
</feature>
<feature type="region of interest" description="Disordered" evidence="1">
    <location>
        <begin position="358"/>
        <end position="378"/>
    </location>
</feature>
<accession>A0A2P6TYI5</accession>
<dbReference type="Proteomes" id="UP000239899">
    <property type="component" value="Unassembled WGS sequence"/>
</dbReference>
<dbReference type="EMBL" id="LHPG02000004">
    <property type="protein sequence ID" value="PRW59118.1"/>
    <property type="molecule type" value="Genomic_DNA"/>
</dbReference>
<protein>
    <submittedName>
        <fullName evidence="2">Uncharacterized protein</fullName>
    </submittedName>
</protein>
<dbReference type="AlphaFoldDB" id="A0A2P6TYI5"/>
<reference evidence="2 3" key="1">
    <citation type="journal article" date="2018" name="Plant J.">
        <title>Genome sequences of Chlorella sorokiniana UTEX 1602 and Micractinium conductrix SAG 241.80: implications to maltose excretion by a green alga.</title>
        <authorList>
            <person name="Arriola M.B."/>
            <person name="Velmurugan N."/>
            <person name="Zhang Y."/>
            <person name="Plunkett M.H."/>
            <person name="Hondzo H."/>
            <person name="Barney B.M."/>
        </authorList>
    </citation>
    <scope>NUCLEOTIDE SEQUENCE [LARGE SCALE GENOMIC DNA]</scope>
    <source>
        <strain evidence="3">UTEX 1602</strain>
    </source>
</reference>
<gene>
    <name evidence="2" type="ORF">C2E21_2423</name>
</gene>
<organism evidence="2 3">
    <name type="scientific">Chlorella sorokiniana</name>
    <name type="common">Freshwater green alga</name>
    <dbReference type="NCBI Taxonomy" id="3076"/>
    <lineage>
        <taxon>Eukaryota</taxon>
        <taxon>Viridiplantae</taxon>
        <taxon>Chlorophyta</taxon>
        <taxon>core chlorophytes</taxon>
        <taxon>Trebouxiophyceae</taxon>
        <taxon>Chlorellales</taxon>
        <taxon>Chlorellaceae</taxon>
        <taxon>Chlorella clade</taxon>
        <taxon>Chlorella</taxon>
    </lineage>
</organism>
<feature type="region of interest" description="Disordered" evidence="1">
    <location>
        <begin position="143"/>
        <end position="166"/>
    </location>
</feature>
<feature type="compositionally biased region" description="Polar residues" evidence="1">
    <location>
        <begin position="149"/>
        <end position="158"/>
    </location>
</feature>
<name>A0A2P6TYI5_CHLSO</name>
<sequence length="573" mass="59041">MTPCPPTGAPSSQAELQHAARPIRCYKIGNGRRSYNTVELRLSDGSGRTAAIQQCIHVAITAEQAQLQHESSIAFHVVLPGRSLLCRLFLVYDVPQLMAEAAATGTDGGSSELCSWRLVSRADCARGCKGPLLATSRRLSGLGKRSLDSAGSSKSADGTPSAAAKGSRDMYVSIDEACTHCGASAFRLVAALYAQAPPAAPARSGSSGEQGLTAAARLQAAGPQGEASNPPQPAERLLATTVSPLIKVLANNDTPTGPGRIPLEATLPADWEGWEESAVWRASHDSLDSSAFGMPPPSDTPPSRRRLAHNGHSRSRSEPSLVAAADSGTAEEMLASGGRAVVTQVPGGYRVVRMAGAPTGSPSPFSLRSSAPRPAASQGNAAVASYGSAAGQPTAAVPPPAANFSWLAEQQVSAGSSQQGTLVLPPGAYDMAAMTAAVPTPTTGPIQRGELPLHAYASIGSSSAAAAPGEMQWATAYQSAAVRQVDMQLVAAGLAAAGRLGLLPSAPCQPSPTNQAAWHAHSAHGMQGGAQRAFSMPDLPSEAQLLSMMADRPNEFDTMASIFDDILPRERRT</sequence>
<evidence type="ECO:0000313" key="3">
    <source>
        <dbReference type="Proteomes" id="UP000239899"/>
    </source>
</evidence>
<feature type="compositionally biased region" description="Low complexity" evidence="1">
    <location>
        <begin position="362"/>
        <end position="377"/>
    </location>
</feature>
<dbReference type="OrthoDB" id="10576344at2759"/>
<keyword evidence="3" id="KW-1185">Reference proteome</keyword>
<comment type="caution">
    <text evidence="2">The sequence shown here is derived from an EMBL/GenBank/DDBJ whole genome shotgun (WGS) entry which is preliminary data.</text>
</comment>